<proteinExistence type="inferred from homology"/>
<dbReference type="Pfam" id="PF01297">
    <property type="entry name" value="ZnuA"/>
    <property type="match status" value="1"/>
</dbReference>
<dbReference type="InterPro" id="IPR006127">
    <property type="entry name" value="ZnuA-like"/>
</dbReference>
<dbReference type="InterPro" id="IPR050492">
    <property type="entry name" value="Bact_metal-bind_prot9"/>
</dbReference>
<evidence type="ECO:0000313" key="6">
    <source>
        <dbReference type="Proteomes" id="UP000318453"/>
    </source>
</evidence>
<dbReference type="EMBL" id="CP042326">
    <property type="protein sequence ID" value="QDZ38972.1"/>
    <property type="molecule type" value="Genomic_DNA"/>
</dbReference>
<dbReference type="AlphaFoldDB" id="A0A5B8NIG8"/>
<evidence type="ECO:0000256" key="1">
    <source>
        <dbReference type="ARBA" id="ARBA00011028"/>
    </source>
</evidence>
<evidence type="ECO:0000256" key="3">
    <source>
        <dbReference type="ARBA" id="ARBA00022729"/>
    </source>
</evidence>
<protein>
    <submittedName>
        <fullName evidence="5">ABC transporter substrate-binding protein</fullName>
    </submittedName>
</protein>
<name>A0A5B8NIG8_9CHRO</name>
<dbReference type="KEGG" id="enn:FRE64_02870"/>
<gene>
    <name evidence="5" type="ORF">FRE64_02870</name>
</gene>
<dbReference type="Proteomes" id="UP000318453">
    <property type="component" value="Chromosome"/>
</dbReference>
<evidence type="ECO:0000313" key="5">
    <source>
        <dbReference type="EMBL" id="QDZ38972.1"/>
    </source>
</evidence>
<evidence type="ECO:0000256" key="2">
    <source>
        <dbReference type="ARBA" id="ARBA00022448"/>
    </source>
</evidence>
<dbReference type="OrthoDB" id="9810636at2"/>
<dbReference type="PANTHER" id="PTHR42953:SF3">
    <property type="entry name" value="HIGH-AFFINITY ZINC UPTAKE SYSTEM PROTEIN ZNUA"/>
    <property type="match status" value="1"/>
</dbReference>
<comment type="similarity">
    <text evidence="1">Belongs to the bacterial solute-binding protein 9 family.</text>
</comment>
<organism evidence="5 6">
    <name type="scientific">Euhalothece natronophila Z-M001</name>
    <dbReference type="NCBI Taxonomy" id="522448"/>
    <lineage>
        <taxon>Bacteria</taxon>
        <taxon>Bacillati</taxon>
        <taxon>Cyanobacteriota</taxon>
        <taxon>Cyanophyceae</taxon>
        <taxon>Oscillatoriophycideae</taxon>
        <taxon>Chroococcales</taxon>
        <taxon>Halothecacae</taxon>
        <taxon>Halothece cluster</taxon>
        <taxon>Euhalothece</taxon>
    </lineage>
</organism>
<dbReference type="PANTHER" id="PTHR42953">
    <property type="entry name" value="HIGH-AFFINITY ZINC UPTAKE SYSTEM PROTEIN ZNUA-RELATED"/>
    <property type="match status" value="1"/>
</dbReference>
<dbReference type="Gene3D" id="3.40.50.1980">
    <property type="entry name" value="Nitrogenase molybdenum iron protein domain"/>
    <property type="match status" value="2"/>
</dbReference>
<dbReference type="PROSITE" id="PS51257">
    <property type="entry name" value="PROKAR_LIPOPROTEIN"/>
    <property type="match status" value="1"/>
</dbReference>
<dbReference type="SUPFAM" id="SSF53807">
    <property type="entry name" value="Helical backbone' metal receptor"/>
    <property type="match status" value="1"/>
</dbReference>
<dbReference type="GO" id="GO:0030001">
    <property type="term" value="P:metal ion transport"/>
    <property type="evidence" value="ECO:0007669"/>
    <property type="project" value="InterPro"/>
</dbReference>
<keyword evidence="3" id="KW-0732">Signal</keyword>
<reference evidence="5 6" key="1">
    <citation type="submission" date="2019-08" db="EMBL/GenBank/DDBJ databases">
        <title>Carotenoids and Carotenoid Binding Proteins in the Halophilic Cyanobacterium Euhalothece sp. ZM00.</title>
        <authorList>
            <person name="Cho S.M."/>
            <person name="Song J.Y."/>
            <person name="Park Y.-I."/>
        </authorList>
    </citation>
    <scope>NUCLEOTIDE SEQUENCE [LARGE SCALE GENOMIC DNA]</scope>
    <source>
        <strain evidence="5 6">Z-M001</strain>
    </source>
</reference>
<sequence length="530" mass="59927">MKKMPNRLGQRLPLILASAFALGLASCEPNDLATNGADDVDEAEDLTIVTTFIPMTNFTKAVVGDRAEVEQLLPPESGAHHYQGTPGDVQMLANADVLVKNGLDMEFFLEDTIDSADNPDLHTIDTSQGIAALTWDEIEAAREIDADDHDHDNGHSHDHDHDHENSHDHDNGHSHDDNHHDHENSHDHDNGHSHDDNHHDHENSHDHDNGHSHDDNHHDHENSHDHDNGHSHDDNHHDHENSHDHDNGHSHDDNHHDHENDHDHDNGHSHDDNHHDHENSHDHDNGHSHDDNHHDHENSHDHDNGHDHTHDHDNGHSHSHDHGDYDPHIWLDPKRAIQQVENIRDGLIEVDPAGEEVYTENAAAYIEELEALDEELSEKLSPYAGQTFVVFHDLANYFADSYDLRSEYLVGVPAENPSPDDVRRVMDTVTEYNIQAVLTEPQAEEGFSALADDLDITVSVFDPIETGDSDSLEPEYYLTTMRQNVENLANTFEATEQSHLPLNIIPHQERVSYSKEVESPQVIVLGFQEK</sequence>
<keyword evidence="6" id="KW-1185">Reference proteome</keyword>
<accession>A0A5B8NIG8</accession>
<evidence type="ECO:0000256" key="4">
    <source>
        <dbReference type="SAM" id="MobiDB-lite"/>
    </source>
</evidence>
<dbReference type="GO" id="GO:0046872">
    <property type="term" value="F:metal ion binding"/>
    <property type="evidence" value="ECO:0007669"/>
    <property type="project" value="InterPro"/>
</dbReference>
<feature type="region of interest" description="Disordered" evidence="4">
    <location>
        <begin position="147"/>
        <end position="327"/>
    </location>
</feature>
<keyword evidence="2" id="KW-0813">Transport</keyword>